<dbReference type="PANTHER" id="PTHR13275:SF4">
    <property type="entry name" value="VACUOLAR PROTEIN SORTING-ASSOCIATED PROTEIN 72 HOMOLOG"/>
    <property type="match status" value="1"/>
</dbReference>
<reference evidence="8" key="1">
    <citation type="submission" date="2003-08" db="EMBL/GenBank/DDBJ databases">
        <authorList>
            <person name="Birren B."/>
            <person name="Nusbaum C."/>
            <person name="Abebe A."/>
            <person name="Abouelleil A."/>
            <person name="Adekoya E."/>
            <person name="Ait-zahra M."/>
            <person name="Allen N."/>
            <person name="Allen T."/>
            <person name="An P."/>
            <person name="Anderson M."/>
            <person name="Anderson S."/>
            <person name="Arachchi H."/>
            <person name="Armbruster J."/>
            <person name="Bachantsang P."/>
            <person name="Baldwin J."/>
            <person name="Barry A."/>
            <person name="Bayul T."/>
            <person name="Blitshsteyn B."/>
            <person name="Bloom T."/>
            <person name="Blye J."/>
            <person name="Boguslavskiy L."/>
            <person name="Borowsky M."/>
            <person name="Boukhgalter B."/>
            <person name="Brunache A."/>
            <person name="Butler J."/>
            <person name="Calixte N."/>
            <person name="Calvo S."/>
            <person name="Camarata J."/>
            <person name="Campo K."/>
            <person name="Chang J."/>
            <person name="Cheshatsang Y."/>
            <person name="Citroen M."/>
            <person name="Collymore A."/>
            <person name="Considine T."/>
            <person name="Cook A."/>
            <person name="Cooke P."/>
            <person name="Corum B."/>
            <person name="Cuomo C."/>
            <person name="David R."/>
            <person name="Dawoe T."/>
            <person name="Degray S."/>
            <person name="Dodge S."/>
            <person name="Dooley K."/>
            <person name="Dorje P."/>
            <person name="Dorjee K."/>
            <person name="Dorris L."/>
            <person name="Duffey N."/>
            <person name="Dupes A."/>
            <person name="Elkins T."/>
            <person name="Engels R."/>
            <person name="Erickson J."/>
            <person name="Farina A."/>
            <person name="Faro S."/>
            <person name="Ferreira P."/>
            <person name="Fischer H."/>
            <person name="Fitzgerald M."/>
            <person name="Foley K."/>
            <person name="Gage D."/>
            <person name="Galagan J."/>
            <person name="Gearin G."/>
            <person name="Gnerre S."/>
            <person name="Gnirke A."/>
            <person name="Goyette A."/>
            <person name="Graham J."/>
            <person name="Grandbois E."/>
            <person name="Gyaltsen K."/>
            <person name="Hafez N."/>
            <person name="Hagopian D."/>
            <person name="Hagos B."/>
            <person name="Hall J."/>
            <person name="Hatcher B."/>
            <person name="Heller A."/>
            <person name="Higgins H."/>
            <person name="Honan T."/>
            <person name="Horn A."/>
            <person name="Houde N."/>
            <person name="Hughes L."/>
            <person name="Hulme W."/>
            <person name="Husby E."/>
            <person name="Iliev I."/>
            <person name="Jaffe D."/>
            <person name="Jones C."/>
            <person name="Kamal M."/>
            <person name="Kamat A."/>
            <person name="Kamvysselis M."/>
            <person name="Karlsson E."/>
            <person name="Kells C."/>
            <person name="Kieu A."/>
            <person name="Kisner P."/>
            <person name="Kodira C."/>
            <person name="Kulbokas E."/>
            <person name="Labutti K."/>
            <person name="Lama D."/>
            <person name="Landers T."/>
            <person name="Leger J."/>
            <person name="Levine S."/>
            <person name="Lewis D."/>
            <person name="Lewis T."/>
            <person name="Lindblad-toh K."/>
            <person name="Liu X."/>
            <person name="Lokyitsang T."/>
            <person name="Lokyitsang Y."/>
            <person name="Lucien O."/>
            <person name="Lui A."/>
            <person name="Ma L.J."/>
            <person name="Mabbitt R."/>
            <person name="Macdonald J."/>
            <person name="Maclean C."/>
            <person name="Major J."/>
            <person name="Manning J."/>
            <person name="Marabella R."/>
            <person name="Maru K."/>
            <person name="Matthews C."/>
            <person name="Mauceli E."/>
            <person name="Mccarthy M."/>
            <person name="Mcdonough S."/>
            <person name="Mcghee T."/>
            <person name="Meldrim J."/>
            <person name="Meneus L."/>
            <person name="Mesirov J."/>
            <person name="Mihalev A."/>
            <person name="Mihova T."/>
            <person name="Mikkelsen T."/>
            <person name="Mlenga V."/>
            <person name="Moru K."/>
            <person name="Mozes J."/>
            <person name="Mulrain L."/>
            <person name="Munson G."/>
            <person name="Naylor J."/>
            <person name="Newes C."/>
            <person name="Nguyen C."/>
            <person name="Nguyen N."/>
            <person name="Nguyen T."/>
            <person name="Nicol R."/>
            <person name="Nielsen C."/>
            <person name="Nizzari M."/>
            <person name="Norbu C."/>
            <person name="Norbu N."/>
            <person name="O'donnell P."/>
            <person name="Okoawo O."/>
            <person name="O'leary S."/>
            <person name="Omotosho B."/>
            <person name="O'neill K."/>
            <person name="Osman S."/>
            <person name="Parker S."/>
            <person name="Perrin D."/>
            <person name="Phunkhang P."/>
            <person name="Piqani B."/>
            <person name="Purcell S."/>
            <person name="Rachupka T."/>
            <person name="Ramasamy U."/>
            <person name="Rameau R."/>
            <person name="Ray V."/>
            <person name="Raymond C."/>
            <person name="Retta R."/>
            <person name="Richardson S."/>
            <person name="Rise C."/>
            <person name="Rodriguez J."/>
            <person name="Rogers J."/>
            <person name="Rogov P."/>
            <person name="Rutman M."/>
            <person name="Schupbach R."/>
            <person name="Seaman C."/>
            <person name="Settipalli S."/>
            <person name="Sharpe T."/>
            <person name="Sheridan J."/>
            <person name="Sherpa N."/>
            <person name="Shi J."/>
            <person name="Smirnov S."/>
            <person name="Smith C."/>
            <person name="Sougnez C."/>
            <person name="Spencer B."/>
            <person name="Stalker J."/>
            <person name="Stange-thomann N."/>
            <person name="Stavropoulos S."/>
            <person name="Stetson K."/>
            <person name="Stone C."/>
            <person name="Stone S."/>
            <person name="Stubbs M."/>
            <person name="Talamas J."/>
            <person name="Tchuinga P."/>
            <person name="Tenzing P."/>
            <person name="Tesfaye S."/>
            <person name="Theodore J."/>
            <person name="Thoulutsang Y."/>
            <person name="Topham K."/>
            <person name="Towey S."/>
            <person name="Tsamla T."/>
            <person name="Tsomo N."/>
            <person name="Vallee D."/>
            <person name="Vassiliev H."/>
            <person name="Venkataraman V."/>
            <person name="Vinson J."/>
            <person name="Vo A."/>
            <person name="Wade C."/>
            <person name="Wang S."/>
            <person name="Wangchuk T."/>
            <person name="Wangdi T."/>
            <person name="Whittaker C."/>
            <person name="Wilkinson J."/>
            <person name="Wu Y."/>
            <person name="Wyman D."/>
            <person name="Yadav S."/>
            <person name="Yang S."/>
            <person name="Yang X."/>
            <person name="Yeager S."/>
            <person name="Yee E."/>
            <person name="Young G."/>
            <person name="Zainoun J."/>
            <person name="Zembeck L."/>
            <person name="Zimmer A."/>
            <person name="Zody M."/>
            <person name="Lander E."/>
        </authorList>
    </citation>
    <scope>NUCLEOTIDE SEQUENCE [LARGE SCALE GENOMIC DNA]</scope>
</reference>
<sequence>MAASRESRRNAGNRMSKVLEGELDEDEFYKTTYGGFMEEEEDNDFSSGQEDSADEVDSDFDRSENDEVVSDEGDADKPKRRKKPGVSTKAYKEPAVKKTSKKDIPETQAAESQAPKPQDDKMEEDESNMTNADAAARRASMRKSSRHATAANSLLTSIRQKEREISDKKKKENTKKPMIGVRRLTQEELLAEAEKTERRNLKSLENYQRLEANRKKSQVKKRSFTVPTIKTYSTGMPLLDKPELDVESVDSPQSNEFTNQCKISRSFIIFSHDSTFEEYFPWKRKRIGPKLLCPVTKKVARYTDPLTKIPYYDAGAFKQIREAYHSAIQDLKNKGLIK</sequence>
<dbReference type="HOGENOM" id="CLU_040862_0_0_1"/>
<accession>H2YW53</accession>
<dbReference type="eggNOG" id="KOG2897">
    <property type="taxonomic scope" value="Eukaryota"/>
</dbReference>
<dbReference type="AlphaFoldDB" id="H2YW53"/>
<dbReference type="Pfam" id="PF05764">
    <property type="entry name" value="YL1"/>
    <property type="match status" value="1"/>
</dbReference>
<keyword evidence="8" id="KW-1185">Reference proteome</keyword>
<feature type="compositionally biased region" description="Basic and acidic residues" evidence="5">
    <location>
        <begin position="90"/>
        <end position="105"/>
    </location>
</feature>
<dbReference type="PANTHER" id="PTHR13275">
    <property type="entry name" value="YL-1 PROTEIN TRANSCRIPTION FACTOR-LIKE 1"/>
    <property type="match status" value="1"/>
</dbReference>
<dbReference type="OMA" id="TGPTIRY"/>
<evidence type="ECO:0000313" key="8">
    <source>
        <dbReference type="Proteomes" id="UP000007875"/>
    </source>
</evidence>
<dbReference type="STRING" id="51511.ENSCSAVP00000009564"/>
<evidence type="ECO:0000256" key="4">
    <source>
        <dbReference type="ARBA" id="ARBA00032814"/>
    </source>
</evidence>
<evidence type="ECO:0000256" key="2">
    <source>
        <dbReference type="ARBA" id="ARBA00006832"/>
    </source>
</evidence>
<reference evidence="7" key="3">
    <citation type="submission" date="2025-09" db="UniProtKB">
        <authorList>
            <consortium name="Ensembl"/>
        </authorList>
    </citation>
    <scope>IDENTIFICATION</scope>
</reference>
<feature type="region of interest" description="Disordered" evidence="5">
    <location>
        <begin position="1"/>
        <end position="175"/>
    </location>
</feature>
<name>H2YW53_CIOSA</name>
<evidence type="ECO:0000313" key="7">
    <source>
        <dbReference type="Ensembl" id="ENSCSAVP00000009564.1"/>
    </source>
</evidence>
<evidence type="ECO:0000256" key="5">
    <source>
        <dbReference type="SAM" id="MobiDB-lite"/>
    </source>
</evidence>
<dbReference type="InParanoid" id="H2YW53"/>
<comment type="similarity">
    <text evidence="2">Belongs to the VPS72/YL1 family.</text>
</comment>
<dbReference type="InterPro" id="IPR013272">
    <property type="entry name" value="Vps72/YL1_C"/>
</dbReference>
<comment type="function">
    <text evidence="1">Deposition-and-exchange histone chaperone specific for H2AZ1, specifically chaperones H2AZ1 and deposits it into nucleosomes. As component of the SRCAP complex, mediates the ATP-dependent exchange of histone H2AZ1/H2B dimers for nucleosomal H2A/H2B, leading to transcriptional regulation of selected genes by chromatin remodeling.</text>
</comment>
<organism evidence="7 8">
    <name type="scientific">Ciona savignyi</name>
    <name type="common">Pacific transparent sea squirt</name>
    <dbReference type="NCBI Taxonomy" id="51511"/>
    <lineage>
        <taxon>Eukaryota</taxon>
        <taxon>Metazoa</taxon>
        <taxon>Chordata</taxon>
        <taxon>Tunicata</taxon>
        <taxon>Ascidiacea</taxon>
        <taxon>Phlebobranchia</taxon>
        <taxon>Cionidae</taxon>
        <taxon>Ciona</taxon>
    </lineage>
</organism>
<dbReference type="InterPro" id="IPR046757">
    <property type="entry name" value="YL1_N"/>
</dbReference>
<dbReference type="GO" id="GO:0005634">
    <property type="term" value="C:nucleus"/>
    <property type="evidence" value="ECO:0007669"/>
    <property type="project" value="TreeGrafter"/>
</dbReference>
<evidence type="ECO:0000259" key="6">
    <source>
        <dbReference type="SMART" id="SM00993"/>
    </source>
</evidence>
<dbReference type="SMART" id="SM00993">
    <property type="entry name" value="YL1_C"/>
    <property type="match status" value="1"/>
</dbReference>
<protein>
    <recommendedName>
        <fullName evidence="3">Vacuolar protein sorting-associated protein 72 homolog</fullName>
    </recommendedName>
    <alternativeName>
        <fullName evidence="4">Transcription factor-like 1</fullName>
    </alternativeName>
</protein>
<reference evidence="7" key="2">
    <citation type="submission" date="2025-08" db="UniProtKB">
        <authorList>
            <consortium name="Ensembl"/>
        </authorList>
    </citation>
    <scope>IDENTIFICATION</scope>
</reference>
<proteinExistence type="inferred from homology"/>
<dbReference type="FunCoup" id="H2YW53">
    <property type="interactions" value="575"/>
</dbReference>
<dbReference type="GeneTree" id="ENSGT00390000017503"/>
<dbReference type="Proteomes" id="UP000007875">
    <property type="component" value="Unassembled WGS sequence"/>
</dbReference>
<dbReference type="Pfam" id="PF08265">
    <property type="entry name" value="YL1_C"/>
    <property type="match status" value="1"/>
</dbReference>
<feature type="domain" description="Vps72/YL1 C-terminal" evidence="6">
    <location>
        <begin position="291"/>
        <end position="320"/>
    </location>
</feature>
<evidence type="ECO:0000256" key="1">
    <source>
        <dbReference type="ARBA" id="ARBA00002050"/>
    </source>
</evidence>
<dbReference type="Ensembl" id="ENSCSAVT00000009681.1">
    <property type="protein sequence ID" value="ENSCSAVP00000009564.1"/>
    <property type="gene ID" value="ENSCSAVG00000005615.1"/>
</dbReference>
<feature type="compositionally biased region" description="Basic and acidic residues" evidence="5">
    <location>
        <begin position="159"/>
        <end position="170"/>
    </location>
</feature>
<evidence type="ECO:0000256" key="3">
    <source>
        <dbReference type="ARBA" id="ARBA00020000"/>
    </source>
</evidence>